<accession>A0A167NZ92</accession>
<dbReference type="CDD" id="cd13426">
    <property type="entry name" value="Peptidase_G1"/>
    <property type="match status" value="1"/>
</dbReference>
<dbReference type="PANTHER" id="PTHR37536:SF1">
    <property type="entry name" value="ASPERGILLOPEPSIN, PUTAITVE (AFU_ORTHOLOGUE AFUA_7G01200)"/>
    <property type="match status" value="1"/>
</dbReference>
<dbReference type="InterPro" id="IPR038656">
    <property type="entry name" value="Peptidase_G1_sf"/>
</dbReference>
<dbReference type="GO" id="GO:0030246">
    <property type="term" value="F:carbohydrate binding"/>
    <property type="evidence" value="ECO:0007669"/>
    <property type="project" value="UniProtKB-KW"/>
</dbReference>
<dbReference type="RefSeq" id="XP_018701619.1">
    <property type="nucleotide sequence ID" value="XM_018851309.1"/>
</dbReference>
<proteinExistence type="predicted"/>
<reference evidence="2 3" key="1">
    <citation type="journal article" date="2016" name="Genome Biol. Evol.">
        <title>Divergent and convergent evolution of fungal pathogenicity.</title>
        <authorList>
            <person name="Shang Y."/>
            <person name="Xiao G."/>
            <person name="Zheng P."/>
            <person name="Cen K."/>
            <person name="Zhan S."/>
            <person name="Wang C."/>
        </authorList>
    </citation>
    <scope>NUCLEOTIDE SEQUENCE [LARGE SCALE GENOMIC DNA]</scope>
    <source>
        <strain evidence="2 3">ARSEF 2679</strain>
    </source>
</reference>
<feature type="active site" description="Proton acceptor" evidence="1">
    <location>
        <position position="188"/>
    </location>
</feature>
<evidence type="ECO:0000313" key="2">
    <source>
        <dbReference type="EMBL" id="OAA56108.1"/>
    </source>
</evidence>
<gene>
    <name evidence="2" type="ORF">ISF_07706</name>
</gene>
<protein>
    <submittedName>
        <fullName evidence="2">Concanavalin A-like lectin/glucanase</fullName>
    </submittedName>
</protein>
<evidence type="ECO:0000313" key="3">
    <source>
        <dbReference type="Proteomes" id="UP000076744"/>
    </source>
</evidence>
<organism evidence="2 3">
    <name type="scientific">Cordyceps fumosorosea (strain ARSEF 2679)</name>
    <name type="common">Isaria fumosorosea</name>
    <dbReference type="NCBI Taxonomy" id="1081104"/>
    <lineage>
        <taxon>Eukaryota</taxon>
        <taxon>Fungi</taxon>
        <taxon>Dikarya</taxon>
        <taxon>Ascomycota</taxon>
        <taxon>Pezizomycotina</taxon>
        <taxon>Sordariomycetes</taxon>
        <taxon>Hypocreomycetidae</taxon>
        <taxon>Hypocreales</taxon>
        <taxon>Cordycipitaceae</taxon>
        <taxon>Cordyceps</taxon>
    </lineage>
</organism>
<name>A0A167NZ92_CORFA</name>
<dbReference type="EMBL" id="AZHB01000023">
    <property type="protein sequence ID" value="OAA56108.1"/>
    <property type="molecule type" value="Genomic_DNA"/>
</dbReference>
<dbReference type="SUPFAM" id="SSF49899">
    <property type="entry name" value="Concanavalin A-like lectins/glucanases"/>
    <property type="match status" value="1"/>
</dbReference>
<dbReference type="STRING" id="1081104.A0A167NZ92"/>
<dbReference type="AlphaFoldDB" id="A0A167NZ92"/>
<sequence>MEEAADYSAVIVIGQSLHTGYPRHSILQLHHAKLISGLGALSLTALAQARPKATATLQERTLYSSDIWCGPVLNASATEASAQWTVPTVSLLPRESLDPKNPPMFYQWVGIDGDVWYEFYTPKNNASWHQTEPAVGPGDNVSVTVTADKDGKGGTIYIQNLSNNTGKSYYAKVVEGQLCFQHVEWVTEAPTMNQPGFDNFTFNSISAKARDGTTINATGSDLWYLNESSGKCSAPLSDDGTTAYLTNAAPRWS</sequence>
<comment type="caution">
    <text evidence="2">The sequence shown here is derived from an EMBL/GenBank/DDBJ whole genome shotgun (WGS) entry which is preliminary data.</text>
</comment>
<evidence type="ECO:0000256" key="1">
    <source>
        <dbReference type="PIRSR" id="PIRSR600250-50"/>
    </source>
</evidence>
<dbReference type="GO" id="GO:0070007">
    <property type="term" value="F:glutamic-type endopeptidase activity"/>
    <property type="evidence" value="ECO:0007669"/>
    <property type="project" value="InterPro"/>
</dbReference>
<keyword evidence="2" id="KW-0430">Lectin</keyword>
<dbReference type="InterPro" id="IPR000250">
    <property type="entry name" value="Peptidase_G1"/>
</dbReference>
<dbReference type="Pfam" id="PF01828">
    <property type="entry name" value="Peptidase_A4"/>
    <property type="match status" value="1"/>
</dbReference>
<dbReference type="InterPro" id="IPR013320">
    <property type="entry name" value="ConA-like_dom_sf"/>
</dbReference>
<dbReference type="Proteomes" id="UP000076744">
    <property type="component" value="Unassembled WGS sequence"/>
</dbReference>
<dbReference type="GeneID" id="30023998"/>
<keyword evidence="3" id="KW-1185">Reference proteome</keyword>
<dbReference type="PANTHER" id="PTHR37536">
    <property type="entry name" value="PUTATIVE (AFU_ORTHOLOGUE AFUA_3G02970)-RELATED"/>
    <property type="match status" value="1"/>
</dbReference>
<dbReference type="GO" id="GO:0006508">
    <property type="term" value="P:proteolysis"/>
    <property type="evidence" value="ECO:0007669"/>
    <property type="project" value="InterPro"/>
</dbReference>
<dbReference type="Gene3D" id="2.60.120.700">
    <property type="entry name" value="Peptidase G1"/>
    <property type="match status" value="2"/>
</dbReference>